<dbReference type="InterPro" id="IPR011050">
    <property type="entry name" value="Pectin_lyase_fold/virulence"/>
</dbReference>
<feature type="compositionally biased region" description="Basic and acidic residues" evidence="1">
    <location>
        <begin position="626"/>
        <end position="637"/>
    </location>
</feature>
<evidence type="ECO:0000313" key="4">
    <source>
        <dbReference type="Proteomes" id="UP000324800"/>
    </source>
</evidence>
<evidence type="ECO:0000256" key="2">
    <source>
        <dbReference type="SAM" id="Phobius"/>
    </source>
</evidence>
<proteinExistence type="predicted"/>
<dbReference type="EMBL" id="SNRW01000132">
    <property type="protein sequence ID" value="KAA6403158.1"/>
    <property type="molecule type" value="Genomic_DNA"/>
</dbReference>
<keyword evidence="2" id="KW-0812">Transmembrane</keyword>
<feature type="transmembrane region" description="Helical" evidence="2">
    <location>
        <begin position="534"/>
        <end position="559"/>
    </location>
</feature>
<protein>
    <recommendedName>
        <fullName evidence="5">Right handed beta helix domain-containing protein</fullName>
    </recommendedName>
</protein>
<gene>
    <name evidence="3" type="ORF">EZS28_001312</name>
</gene>
<dbReference type="SUPFAM" id="SSF51126">
    <property type="entry name" value="Pectin lyase-like"/>
    <property type="match status" value="1"/>
</dbReference>
<comment type="caution">
    <text evidence="3">The sequence shown here is derived from an EMBL/GenBank/DDBJ whole genome shotgun (WGS) entry which is preliminary data.</text>
</comment>
<evidence type="ECO:0000256" key="1">
    <source>
        <dbReference type="SAM" id="MobiDB-lite"/>
    </source>
</evidence>
<name>A0A5J4X7E9_9EUKA</name>
<sequence>MLITSQSDFYASAETIYLLNRDYTSQPTLYINENQPTNEYIITNCTFTNSRNQLGNGGALNIQLTNGGSASAKNVTISDCQAINGGAIYAEIRSLGKLIIEGSCLISNCTSQQNGGGINCIILDIGSTVDIIGSVTIYNCSSSGNAGGLYVSMNSGLFQCNNMYVQECKSLNNGGGIYIDIINGGELILDNGCQLIQCISEQGNGGAIYIDIDFEQQSQFKIKDALIQSCEAKYNSQSNSPTGYGGGIFLVGSVNFDVSQRLLDFHGLKTNGNLASYNGQSLYVVMAKIDSWCKQGNYGEYVKGNYSNSKSSLGELQGIATSFGTFSKMTIQQISALTQHLQLLWSQSAVVTKVSAIINQNNIDAPLLFIIEGHGMISGQFYVKLFEIRDKTEEEIEQDMNDNKQSLYNNNQNNSIKSSIKTNSQLKNDKNSYHCNEFELIWPDNDGTGSQIAIDGSPQGQQTASFGMKDAKWYNYQKKLYGILGSNDGVTFTGVKGKINKTVLLQTQIEKETHLDQIVDEQPIKPKGTGIPTWVIILIILIILLLVCVIITNGLYYFFRWWNSNEQRIKRIKSDFAEFKNQHENNKQQLLQYPDTNKEQFSGKLLKGSSFLFKAKSQKQSLQHQSEIDQLQKKEPYQKFPPSPIPNQIPESAIQTPPPKD</sequence>
<reference evidence="3 4" key="1">
    <citation type="submission" date="2019-03" db="EMBL/GenBank/DDBJ databases">
        <title>Single cell metagenomics reveals metabolic interactions within the superorganism composed of flagellate Streblomastix strix and complex community of Bacteroidetes bacteria on its surface.</title>
        <authorList>
            <person name="Treitli S.C."/>
            <person name="Kolisko M."/>
            <person name="Husnik F."/>
            <person name="Keeling P."/>
            <person name="Hampl V."/>
        </authorList>
    </citation>
    <scope>NUCLEOTIDE SEQUENCE [LARGE SCALE GENOMIC DNA]</scope>
    <source>
        <strain evidence="3">ST1C</strain>
    </source>
</reference>
<keyword evidence="2" id="KW-1133">Transmembrane helix</keyword>
<accession>A0A5J4X7E9</accession>
<dbReference type="Proteomes" id="UP000324800">
    <property type="component" value="Unassembled WGS sequence"/>
</dbReference>
<evidence type="ECO:0008006" key="5">
    <source>
        <dbReference type="Google" id="ProtNLM"/>
    </source>
</evidence>
<organism evidence="3 4">
    <name type="scientific">Streblomastix strix</name>
    <dbReference type="NCBI Taxonomy" id="222440"/>
    <lineage>
        <taxon>Eukaryota</taxon>
        <taxon>Metamonada</taxon>
        <taxon>Preaxostyla</taxon>
        <taxon>Oxymonadida</taxon>
        <taxon>Streblomastigidae</taxon>
        <taxon>Streblomastix</taxon>
    </lineage>
</organism>
<dbReference type="AlphaFoldDB" id="A0A5J4X7E9"/>
<feature type="region of interest" description="Disordered" evidence="1">
    <location>
        <begin position="623"/>
        <end position="661"/>
    </location>
</feature>
<keyword evidence="2" id="KW-0472">Membrane</keyword>
<evidence type="ECO:0000313" key="3">
    <source>
        <dbReference type="EMBL" id="KAA6403158.1"/>
    </source>
</evidence>